<dbReference type="InterPro" id="IPR003718">
    <property type="entry name" value="OsmC/Ohr_fam"/>
</dbReference>
<dbReference type="EMBL" id="CADCWK010000413">
    <property type="protein sequence ID" value="CAA9578372.1"/>
    <property type="molecule type" value="Genomic_DNA"/>
</dbReference>
<comment type="similarity">
    <text evidence="1">Belongs to the OsmC/Ohr family.</text>
</comment>
<dbReference type="PANTHER" id="PTHR33797">
    <property type="entry name" value="ORGANIC HYDROPEROXIDE RESISTANCE PROTEIN-LIKE"/>
    <property type="match status" value="1"/>
</dbReference>
<dbReference type="SUPFAM" id="SSF82784">
    <property type="entry name" value="OsmC-like"/>
    <property type="match status" value="1"/>
</dbReference>
<dbReference type="InterPro" id="IPR015946">
    <property type="entry name" value="KH_dom-like_a/b"/>
</dbReference>
<sequence>MIRSIIEPIYTTTATVTGGREGHARSGDGRLDVRLTGVGETDGPDDGTNPEQLFAAGYAACFQSAMTVVGERHGIDTSESTVVGTVTLGRTADDGWGLAVTLRVSLPGSEPGATMRLIEETHQVCPYSRAIDGNVPVTLEVAP</sequence>
<dbReference type="Gene3D" id="2.20.25.10">
    <property type="match status" value="1"/>
</dbReference>
<reference evidence="2" key="1">
    <citation type="submission" date="2020-02" db="EMBL/GenBank/DDBJ databases">
        <authorList>
            <person name="Meier V. D."/>
        </authorList>
    </citation>
    <scope>NUCLEOTIDE SEQUENCE</scope>
    <source>
        <strain evidence="2">AVDCRST_MAG33</strain>
    </source>
</reference>
<evidence type="ECO:0000256" key="1">
    <source>
        <dbReference type="ARBA" id="ARBA00007378"/>
    </source>
</evidence>
<dbReference type="Gene3D" id="3.30.300.20">
    <property type="match status" value="1"/>
</dbReference>
<dbReference type="NCBIfam" id="TIGR03561">
    <property type="entry name" value="organ_hyd_perox"/>
    <property type="match status" value="1"/>
</dbReference>
<accession>A0A6J4VIK6</accession>
<gene>
    <name evidence="2" type="ORF">AVDCRST_MAG33-3320</name>
</gene>
<organism evidence="2">
    <name type="scientific">uncultured Thermomicrobiales bacterium</name>
    <dbReference type="NCBI Taxonomy" id="1645740"/>
    <lineage>
        <taxon>Bacteria</taxon>
        <taxon>Pseudomonadati</taxon>
        <taxon>Thermomicrobiota</taxon>
        <taxon>Thermomicrobia</taxon>
        <taxon>Thermomicrobiales</taxon>
        <taxon>environmental samples</taxon>
    </lineage>
</organism>
<dbReference type="Pfam" id="PF02566">
    <property type="entry name" value="OsmC"/>
    <property type="match status" value="1"/>
</dbReference>
<name>A0A6J4VIK6_9BACT</name>
<evidence type="ECO:0000313" key="2">
    <source>
        <dbReference type="EMBL" id="CAA9578372.1"/>
    </source>
</evidence>
<dbReference type="GO" id="GO:0006979">
    <property type="term" value="P:response to oxidative stress"/>
    <property type="evidence" value="ECO:0007669"/>
    <property type="project" value="InterPro"/>
</dbReference>
<dbReference type="PANTHER" id="PTHR33797:SF2">
    <property type="entry name" value="ORGANIC HYDROPEROXIDE RESISTANCE PROTEIN-LIKE"/>
    <property type="match status" value="1"/>
</dbReference>
<protein>
    <submittedName>
        <fullName evidence="2">Organic hydroperoxide resistance protein</fullName>
    </submittedName>
</protein>
<dbReference type="InterPro" id="IPR019953">
    <property type="entry name" value="OHR"/>
</dbReference>
<proteinExistence type="inferred from homology"/>
<dbReference type="AlphaFoldDB" id="A0A6J4VIK6"/>
<dbReference type="InterPro" id="IPR036102">
    <property type="entry name" value="OsmC/Ohrsf"/>
</dbReference>